<evidence type="ECO:0000256" key="1">
    <source>
        <dbReference type="SAM" id="MobiDB-lite"/>
    </source>
</evidence>
<name>A0ABU1IMT0_9BACL</name>
<proteinExistence type="predicted"/>
<evidence type="ECO:0000313" key="2">
    <source>
        <dbReference type="EMBL" id="MDR6225708.1"/>
    </source>
</evidence>
<protein>
    <submittedName>
        <fullName evidence="2">Uncharacterized protein</fullName>
    </submittedName>
</protein>
<dbReference type="EMBL" id="JAVDQG010000003">
    <property type="protein sequence ID" value="MDR6225708.1"/>
    <property type="molecule type" value="Genomic_DNA"/>
</dbReference>
<dbReference type="Proteomes" id="UP001185012">
    <property type="component" value="Unassembled WGS sequence"/>
</dbReference>
<gene>
    <name evidence="2" type="ORF">JOE21_001706</name>
</gene>
<dbReference type="RefSeq" id="WP_309864724.1">
    <property type="nucleotide sequence ID" value="NZ_JAVDQG010000003.1"/>
</dbReference>
<evidence type="ECO:0000313" key="3">
    <source>
        <dbReference type="Proteomes" id="UP001185012"/>
    </source>
</evidence>
<comment type="caution">
    <text evidence="2">The sequence shown here is derived from an EMBL/GenBank/DDBJ whole genome shotgun (WGS) entry which is preliminary data.</text>
</comment>
<reference evidence="2 3" key="1">
    <citation type="submission" date="2023-07" db="EMBL/GenBank/DDBJ databases">
        <title>Genomic Encyclopedia of Type Strains, Phase IV (KMG-IV): sequencing the most valuable type-strain genomes for metagenomic binning, comparative biology and taxonomic classification.</title>
        <authorList>
            <person name="Goeker M."/>
        </authorList>
    </citation>
    <scope>NUCLEOTIDE SEQUENCE [LARGE SCALE GENOMIC DNA]</scope>
    <source>
        <strain evidence="2 3">DSM 45903</strain>
    </source>
</reference>
<accession>A0ABU1IMT0</accession>
<keyword evidence="3" id="KW-1185">Reference proteome</keyword>
<feature type="compositionally biased region" description="Basic and acidic residues" evidence="1">
    <location>
        <begin position="1"/>
        <end position="21"/>
    </location>
</feature>
<feature type="region of interest" description="Disordered" evidence="1">
    <location>
        <begin position="1"/>
        <end position="47"/>
    </location>
</feature>
<sequence>MNSDKHHQPEGLKKWEKEIRTHSSSSNHHHSFKLVWRKEKPMNHANA</sequence>
<feature type="compositionally biased region" description="Basic and acidic residues" evidence="1">
    <location>
        <begin position="36"/>
        <end position="47"/>
    </location>
</feature>
<organism evidence="2 3">
    <name type="scientific">Desmospora profundinema</name>
    <dbReference type="NCBI Taxonomy" id="1571184"/>
    <lineage>
        <taxon>Bacteria</taxon>
        <taxon>Bacillati</taxon>
        <taxon>Bacillota</taxon>
        <taxon>Bacilli</taxon>
        <taxon>Bacillales</taxon>
        <taxon>Thermoactinomycetaceae</taxon>
        <taxon>Desmospora</taxon>
    </lineage>
</organism>